<keyword evidence="4" id="KW-0804">Transcription</keyword>
<dbReference type="Gene3D" id="3.40.50.2300">
    <property type="match status" value="1"/>
</dbReference>
<evidence type="ECO:0000313" key="9">
    <source>
        <dbReference type="Proteomes" id="UP000292302"/>
    </source>
</evidence>
<evidence type="ECO:0000256" key="4">
    <source>
        <dbReference type="ARBA" id="ARBA00023163"/>
    </source>
</evidence>
<evidence type="ECO:0000259" key="6">
    <source>
        <dbReference type="PROSITE" id="PS50043"/>
    </source>
</evidence>
<dbReference type="PROSITE" id="PS00622">
    <property type="entry name" value="HTH_LUXR_1"/>
    <property type="match status" value="1"/>
</dbReference>
<dbReference type="Pfam" id="PF00196">
    <property type="entry name" value="GerE"/>
    <property type="match status" value="1"/>
</dbReference>
<proteinExistence type="predicted"/>
<dbReference type="InterPro" id="IPR001789">
    <property type="entry name" value="Sig_transdc_resp-reg_receiver"/>
</dbReference>
<dbReference type="Proteomes" id="UP000292302">
    <property type="component" value="Unassembled WGS sequence"/>
</dbReference>
<protein>
    <submittedName>
        <fullName evidence="8">DNA-binding response regulator</fullName>
    </submittedName>
</protein>
<dbReference type="GO" id="GO:0003677">
    <property type="term" value="F:DNA binding"/>
    <property type="evidence" value="ECO:0007669"/>
    <property type="project" value="UniProtKB-KW"/>
</dbReference>
<dbReference type="EMBL" id="QJUI01000009">
    <property type="protein sequence ID" value="TBU79661.1"/>
    <property type="molecule type" value="Genomic_DNA"/>
</dbReference>
<dbReference type="PROSITE" id="PS50043">
    <property type="entry name" value="HTH_LUXR_2"/>
    <property type="match status" value="1"/>
</dbReference>
<dbReference type="SUPFAM" id="SSF46894">
    <property type="entry name" value="C-terminal effector domain of the bipartite response regulators"/>
    <property type="match status" value="1"/>
</dbReference>
<evidence type="ECO:0000256" key="3">
    <source>
        <dbReference type="ARBA" id="ARBA00023125"/>
    </source>
</evidence>
<keyword evidence="3 8" id="KW-0238">DNA-binding</keyword>
<reference evidence="8 9" key="1">
    <citation type="submission" date="2018-06" db="EMBL/GenBank/DDBJ databases">
        <title>Three novel Pseudomonas species isolated from symptomatic oak.</title>
        <authorList>
            <person name="Bueno-Gonzalez V."/>
            <person name="Brady C."/>
        </authorList>
    </citation>
    <scope>NUCLEOTIDE SEQUENCE [LARGE SCALE GENOMIC DNA]</scope>
    <source>
        <strain evidence="8 9">P9A</strain>
    </source>
</reference>
<dbReference type="AlphaFoldDB" id="A0A4Q9QM96"/>
<accession>A0A4Q9QM96</accession>
<gene>
    <name evidence="8" type="ORF">DNK06_11235</name>
</gene>
<evidence type="ECO:0000259" key="7">
    <source>
        <dbReference type="PROSITE" id="PS50110"/>
    </source>
</evidence>
<keyword evidence="1 5" id="KW-0597">Phosphoprotein</keyword>
<name>A0A4Q9QM96_9GAMM</name>
<evidence type="ECO:0000313" key="8">
    <source>
        <dbReference type="EMBL" id="TBU79661.1"/>
    </source>
</evidence>
<dbReference type="InterPro" id="IPR058245">
    <property type="entry name" value="NreC/VraR/RcsB-like_REC"/>
</dbReference>
<keyword evidence="9" id="KW-1185">Reference proteome</keyword>
<dbReference type="PRINTS" id="PR00038">
    <property type="entry name" value="HTHLUXR"/>
</dbReference>
<evidence type="ECO:0000256" key="2">
    <source>
        <dbReference type="ARBA" id="ARBA00023015"/>
    </source>
</evidence>
<dbReference type="OrthoDB" id="9796655at2"/>
<feature type="modified residue" description="4-aspartylphosphate" evidence="5">
    <location>
        <position position="60"/>
    </location>
</feature>
<dbReference type="RefSeq" id="WP_131180122.1">
    <property type="nucleotide sequence ID" value="NZ_QJUI01000009.1"/>
</dbReference>
<dbReference type="SMART" id="SM00421">
    <property type="entry name" value="HTH_LUXR"/>
    <property type="match status" value="1"/>
</dbReference>
<comment type="caution">
    <text evidence="8">The sequence shown here is derived from an EMBL/GenBank/DDBJ whole genome shotgun (WGS) entry which is preliminary data.</text>
</comment>
<dbReference type="InterPro" id="IPR039420">
    <property type="entry name" value="WalR-like"/>
</dbReference>
<dbReference type="PROSITE" id="PS50110">
    <property type="entry name" value="RESPONSE_REGULATORY"/>
    <property type="match status" value="1"/>
</dbReference>
<dbReference type="CDD" id="cd17535">
    <property type="entry name" value="REC_NarL-like"/>
    <property type="match status" value="1"/>
</dbReference>
<dbReference type="GO" id="GO:0006355">
    <property type="term" value="P:regulation of DNA-templated transcription"/>
    <property type="evidence" value="ECO:0007669"/>
    <property type="project" value="InterPro"/>
</dbReference>
<feature type="domain" description="HTH luxR-type" evidence="6">
    <location>
        <begin position="148"/>
        <end position="213"/>
    </location>
</feature>
<dbReference type="Pfam" id="PF00072">
    <property type="entry name" value="Response_reg"/>
    <property type="match status" value="1"/>
</dbReference>
<feature type="domain" description="Response regulatory" evidence="7">
    <location>
        <begin position="9"/>
        <end position="125"/>
    </location>
</feature>
<keyword evidence="2" id="KW-0805">Transcription regulation</keyword>
<organism evidence="8 9">
    <name type="scientific">Phytopseudomonas daroniae</name>
    <dbReference type="NCBI Taxonomy" id="2487519"/>
    <lineage>
        <taxon>Bacteria</taxon>
        <taxon>Pseudomonadati</taxon>
        <taxon>Pseudomonadota</taxon>
        <taxon>Gammaproteobacteria</taxon>
        <taxon>Pseudomonadales</taxon>
        <taxon>Pseudomonadaceae</taxon>
        <taxon>Phytopseudomonas</taxon>
    </lineage>
</organism>
<dbReference type="PANTHER" id="PTHR43214:SF41">
    <property type="entry name" value="NITRATE_NITRITE RESPONSE REGULATOR PROTEIN NARP"/>
    <property type="match status" value="1"/>
</dbReference>
<sequence length="220" mass="23211">MAGRDAMIRVAMVEDDPSFRESVRAAVARAGDVTLVAEAATLGEGLALFDGPAADVLLVDLGLPDGSGIEAIAAAQVRWPGCAVMVATLFGDQERVFAALAAGACGYLLKDALAAGIVEEIRTLHAGGSPISPMIARRLLQRFQEPVRLAQPLALSAREQQVLERVARGYSYPEIAGSLEVSPWTVQTYVRRIYEKLGVSSKAAAISSAYRLGLLSSGEQ</sequence>
<dbReference type="InterPro" id="IPR000792">
    <property type="entry name" value="Tscrpt_reg_LuxR_C"/>
</dbReference>
<dbReference type="CDD" id="cd06170">
    <property type="entry name" value="LuxR_C_like"/>
    <property type="match status" value="1"/>
</dbReference>
<dbReference type="SMART" id="SM00448">
    <property type="entry name" value="REC"/>
    <property type="match status" value="1"/>
</dbReference>
<dbReference type="InterPro" id="IPR011006">
    <property type="entry name" value="CheY-like_superfamily"/>
</dbReference>
<dbReference type="GO" id="GO:0000160">
    <property type="term" value="P:phosphorelay signal transduction system"/>
    <property type="evidence" value="ECO:0007669"/>
    <property type="project" value="InterPro"/>
</dbReference>
<evidence type="ECO:0000256" key="1">
    <source>
        <dbReference type="ARBA" id="ARBA00022553"/>
    </source>
</evidence>
<dbReference type="InterPro" id="IPR016032">
    <property type="entry name" value="Sig_transdc_resp-reg_C-effctor"/>
</dbReference>
<evidence type="ECO:0000256" key="5">
    <source>
        <dbReference type="PROSITE-ProRule" id="PRU00169"/>
    </source>
</evidence>
<dbReference type="PANTHER" id="PTHR43214">
    <property type="entry name" value="TWO-COMPONENT RESPONSE REGULATOR"/>
    <property type="match status" value="1"/>
</dbReference>
<dbReference type="SUPFAM" id="SSF52172">
    <property type="entry name" value="CheY-like"/>
    <property type="match status" value="1"/>
</dbReference>